<dbReference type="PANTHER" id="PTHR40980:SF4">
    <property type="entry name" value="TONB-DEPENDENT RECEPTOR-LIKE BETA-BARREL DOMAIN-CONTAINING PROTEIN"/>
    <property type="match status" value="1"/>
</dbReference>
<keyword evidence="4" id="KW-0732">Signal</keyword>
<dbReference type="OrthoDB" id="905812at2"/>
<comment type="caution">
    <text evidence="6">The sequence shown here is derived from an EMBL/GenBank/DDBJ whole genome shotgun (WGS) entry which is preliminary data.</text>
</comment>
<gene>
    <name evidence="6" type="ORF">E5J99_13720</name>
</gene>
<dbReference type="EMBL" id="SRLD01000026">
    <property type="protein sequence ID" value="TGE15088.1"/>
    <property type="molecule type" value="Genomic_DNA"/>
</dbReference>
<feature type="chain" id="PRO_5021434391" evidence="4">
    <location>
        <begin position="43"/>
        <end position="858"/>
    </location>
</feature>
<keyword evidence="7" id="KW-1185">Reference proteome</keyword>
<evidence type="ECO:0000313" key="6">
    <source>
        <dbReference type="EMBL" id="TGE15088.1"/>
    </source>
</evidence>
<feature type="signal peptide" evidence="4">
    <location>
        <begin position="1"/>
        <end position="42"/>
    </location>
</feature>
<dbReference type="InterPro" id="IPR013784">
    <property type="entry name" value="Carb-bd-like_fold"/>
</dbReference>
<evidence type="ECO:0000256" key="2">
    <source>
        <dbReference type="ARBA" id="ARBA00023136"/>
    </source>
</evidence>
<dbReference type="InterPro" id="IPR041700">
    <property type="entry name" value="OMP_b-brl_3"/>
</dbReference>
<dbReference type="AlphaFoldDB" id="A0A4Z0PIE9"/>
<evidence type="ECO:0000256" key="1">
    <source>
        <dbReference type="ARBA" id="ARBA00004442"/>
    </source>
</evidence>
<dbReference type="SUPFAM" id="SSF49452">
    <property type="entry name" value="Starch-binding domain-like"/>
    <property type="match status" value="1"/>
</dbReference>
<dbReference type="InterPro" id="IPR037066">
    <property type="entry name" value="Plug_dom_sf"/>
</dbReference>
<evidence type="ECO:0000256" key="4">
    <source>
        <dbReference type="SAM" id="SignalP"/>
    </source>
</evidence>
<evidence type="ECO:0000259" key="5">
    <source>
        <dbReference type="Pfam" id="PF14905"/>
    </source>
</evidence>
<feature type="domain" description="Outer membrane protein beta-barrel" evidence="5">
    <location>
        <begin position="414"/>
        <end position="830"/>
    </location>
</feature>
<comment type="subcellular location">
    <subcellularLocation>
        <location evidence="1">Cell outer membrane</location>
    </subcellularLocation>
</comment>
<keyword evidence="2" id="KW-0472">Membrane</keyword>
<dbReference type="InterPro" id="IPR036942">
    <property type="entry name" value="Beta-barrel_TonB_sf"/>
</dbReference>
<sequence>MLPLDPGMCLMNSYLRNTTMKAASQKLLFLILFALLSTGAQAQAIGKVTGHTTDAQSKMVEFSNVSLLKAADSTLVKGALGDANGYFEIEQVPVGSYLISVSSLAYKRLFTPVFTLAEGQTEVSLGNLQLADAAHQLGEVKVTATKPLIEQQIDRIVVNVENSIVSAGNTALEVLEKSPGVYVDKDGAISLKGKANVLVMINDKPTYVSSSDLAVLLKNMQASQVEKIEIMTNPPAKYDAAGNAGIINIKMKKNQNMGLNGSWNAGTRLGLFTRANGQAVNFIKENAGLNLNYRQGKVNLFGSLSADNGKTPQTQQITRRFGEADQLQTSFSQLSEKTSESRLVNYKAGADFFLTNKTVVGVLFNGMASKNDQQYNSDTRIAYPAAGLDTTVYTKGNLDNTWLNNAVNLNFKHVLDSTGQEITADVDYAQFNNSSLQQYRTTKYDELDILRQIRNEDGNTGSDIFIRSGKLDYTRPLPNKAKLEAGLKTSWVTSQNDMQFFFLNNEARQPLLDPLRTRDFEYREHIQAAYVSYAKEWSKISVQLGLRAENTNGQGTLQGVRLLKRNYTNLFPSVFLSKHLNDKNQLVFSYSRRIDRPNYEDLNPFLYFLDPYTYNRGNEYLRPQFTNAVELSHTYNNNITTTINYSRTTDVISDFLEQDVRTKTTYLTELNIGLQENYGVAMSVPMPITKWWTSNTYVNVFHNRYAGDVPRLGQTKLGGDSTYMQRLNTSATTWTLNSVHQISLPKGFAAELSGTYRSRFLQESQLYGQPMGAVSVGVQKKLMNNRATLKLNVSDVFWTNYFRGNFQFNDIDVSVLNKRESRVARLTFTYRFGSSKVAAARARKSGLEEERGRIKSGN</sequence>
<keyword evidence="3" id="KW-0998">Cell outer membrane</keyword>
<dbReference type="GO" id="GO:0009279">
    <property type="term" value="C:cell outer membrane"/>
    <property type="evidence" value="ECO:0007669"/>
    <property type="project" value="UniProtKB-SubCell"/>
</dbReference>
<dbReference type="Proteomes" id="UP000297739">
    <property type="component" value="Unassembled WGS sequence"/>
</dbReference>
<keyword evidence="6" id="KW-0675">Receptor</keyword>
<dbReference type="PANTHER" id="PTHR40980">
    <property type="entry name" value="PLUG DOMAIN-CONTAINING PROTEIN"/>
    <property type="match status" value="1"/>
</dbReference>
<protein>
    <submittedName>
        <fullName evidence="6">TonB-dependent receptor</fullName>
    </submittedName>
</protein>
<dbReference type="Gene3D" id="2.40.170.20">
    <property type="entry name" value="TonB-dependent receptor, beta-barrel domain"/>
    <property type="match status" value="1"/>
</dbReference>
<name>A0A4Z0PIE9_9BACT</name>
<dbReference type="Pfam" id="PF14905">
    <property type="entry name" value="OMP_b-brl_3"/>
    <property type="match status" value="1"/>
</dbReference>
<reference evidence="6 7" key="1">
    <citation type="submission" date="2019-04" db="EMBL/GenBank/DDBJ databases">
        <authorList>
            <person name="Feng G."/>
            <person name="Zhang J."/>
            <person name="Zhu H."/>
        </authorList>
    </citation>
    <scope>NUCLEOTIDE SEQUENCE [LARGE SCALE GENOMIC DNA]</scope>
    <source>
        <strain evidence="6 7">JCM 17223</strain>
    </source>
</reference>
<evidence type="ECO:0000313" key="7">
    <source>
        <dbReference type="Proteomes" id="UP000297739"/>
    </source>
</evidence>
<dbReference type="SUPFAM" id="SSF56935">
    <property type="entry name" value="Porins"/>
    <property type="match status" value="1"/>
</dbReference>
<accession>A0A4Z0PIE9</accession>
<organism evidence="6 7">
    <name type="scientific">Hymenobacter elongatus</name>
    <dbReference type="NCBI Taxonomy" id="877208"/>
    <lineage>
        <taxon>Bacteria</taxon>
        <taxon>Pseudomonadati</taxon>
        <taxon>Bacteroidota</taxon>
        <taxon>Cytophagia</taxon>
        <taxon>Cytophagales</taxon>
        <taxon>Hymenobacteraceae</taxon>
        <taxon>Hymenobacter</taxon>
    </lineage>
</organism>
<evidence type="ECO:0000256" key="3">
    <source>
        <dbReference type="ARBA" id="ARBA00023237"/>
    </source>
</evidence>
<dbReference type="GO" id="GO:0030246">
    <property type="term" value="F:carbohydrate binding"/>
    <property type="evidence" value="ECO:0007669"/>
    <property type="project" value="InterPro"/>
</dbReference>
<proteinExistence type="predicted"/>
<dbReference type="Gene3D" id="2.170.130.10">
    <property type="entry name" value="TonB-dependent receptor, plug domain"/>
    <property type="match status" value="1"/>
</dbReference>
<dbReference type="Pfam" id="PF13620">
    <property type="entry name" value="CarboxypepD_reg"/>
    <property type="match status" value="1"/>
</dbReference>